<evidence type="ECO:0000313" key="2">
    <source>
        <dbReference type="EMBL" id="MDK4307047.1"/>
    </source>
</evidence>
<evidence type="ECO:0000256" key="1">
    <source>
        <dbReference type="SAM" id="MobiDB-lite"/>
    </source>
</evidence>
<dbReference type="AlphaFoldDB" id="A0AAP4F879"/>
<dbReference type="Proteomes" id="UP001224412">
    <property type="component" value="Unassembled WGS sequence"/>
</dbReference>
<organism evidence="2 3">
    <name type="scientific">Corynebacterium pseudodiphtheriticum</name>
    <dbReference type="NCBI Taxonomy" id="37637"/>
    <lineage>
        <taxon>Bacteria</taxon>
        <taxon>Bacillati</taxon>
        <taxon>Actinomycetota</taxon>
        <taxon>Actinomycetes</taxon>
        <taxon>Mycobacteriales</taxon>
        <taxon>Corynebacteriaceae</taxon>
        <taxon>Corynebacterium</taxon>
    </lineage>
</organism>
<reference evidence="2" key="1">
    <citation type="submission" date="2023-05" db="EMBL/GenBank/DDBJ databases">
        <title>Metabolic capabilities are highly conserved among human nasal-associated Corynebacterium species in pangenomic analyses.</title>
        <authorList>
            <person name="Tran T.H."/>
            <person name="Roberts A.Q."/>
            <person name="Escapa I.F."/>
            <person name="Gao W."/>
            <person name="Conlan S."/>
            <person name="Kong H."/>
            <person name="Segre J.A."/>
            <person name="Kelly M.S."/>
            <person name="Lemon K.P."/>
        </authorList>
    </citation>
    <scope>NUCLEOTIDE SEQUENCE</scope>
    <source>
        <strain evidence="2">KPL2773</strain>
    </source>
</reference>
<gene>
    <name evidence="2" type="ORF">QPX42_05745</name>
</gene>
<proteinExistence type="predicted"/>
<protein>
    <submittedName>
        <fullName evidence="2">Uncharacterized protein</fullName>
    </submittedName>
</protein>
<comment type="caution">
    <text evidence="2">The sequence shown here is derived from an EMBL/GenBank/DDBJ whole genome shotgun (WGS) entry which is preliminary data.</text>
</comment>
<feature type="compositionally biased region" description="Basic and acidic residues" evidence="1">
    <location>
        <begin position="1"/>
        <end position="11"/>
    </location>
</feature>
<accession>A0AAP4F879</accession>
<name>A0AAP4F879_9CORY</name>
<evidence type="ECO:0000313" key="3">
    <source>
        <dbReference type="Proteomes" id="UP001224412"/>
    </source>
</evidence>
<sequence length="58" mass="6418">MSKPVGRDKDTTPGYPNPIPNCLKEHNHGKKTVFDITPMTDAELDDVLGARKKGWLSP</sequence>
<dbReference type="EMBL" id="JASNVH010000007">
    <property type="protein sequence ID" value="MDK4307047.1"/>
    <property type="molecule type" value="Genomic_DNA"/>
</dbReference>
<dbReference type="RefSeq" id="WP_153246432.1">
    <property type="nucleotide sequence ID" value="NZ_JASNUC010000012.1"/>
</dbReference>
<feature type="region of interest" description="Disordered" evidence="1">
    <location>
        <begin position="1"/>
        <end position="26"/>
    </location>
</feature>